<dbReference type="CTD" id="1848"/>
<dbReference type="InParanoid" id="A0A6P8RTG5"/>
<dbReference type="PRINTS" id="PR01764">
    <property type="entry name" value="MAPKPHPHTASE"/>
</dbReference>
<dbReference type="OrthoDB" id="165342at2759"/>
<dbReference type="GO" id="GO:0070373">
    <property type="term" value="P:negative regulation of ERK1 and ERK2 cascade"/>
    <property type="evidence" value="ECO:0007669"/>
    <property type="project" value="TreeGrafter"/>
</dbReference>
<dbReference type="SUPFAM" id="SSF52799">
    <property type="entry name" value="(Phosphotyrosine protein) phosphatases II"/>
    <property type="match status" value="1"/>
</dbReference>
<feature type="domain" description="Rhodanese" evidence="14">
    <location>
        <begin position="27"/>
        <end position="145"/>
    </location>
</feature>
<dbReference type="CDD" id="cd14566">
    <property type="entry name" value="DSP_MKP_classII"/>
    <property type="match status" value="1"/>
</dbReference>
<dbReference type="PANTHER" id="PTHR10159:SF45">
    <property type="entry name" value="DUAL SPECIFICITY PROTEIN PHOSPHATASE 6"/>
    <property type="match status" value="1"/>
</dbReference>
<evidence type="ECO:0000313" key="15">
    <source>
        <dbReference type="Proteomes" id="UP000515159"/>
    </source>
</evidence>
<feature type="region of interest" description="Disordered" evidence="11">
    <location>
        <begin position="173"/>
        <end position="200"/>
    </location>
</feature>
<evidence type="ECO:0000256" key="10">
    <source>
        <dbReference type="PIRSR" id="PIRSR000939-1"/>
    </source>
</evidence>
<dbReference type="Pfam" id="PF00782">
    <property type="entry name" value="DSPc"/>
    <property type="match status" value="1"/>
</dbReference>
<evidence type="ECO:0000256" key="3">
    <source>
        <dbReference type="ARBA" id="ARBA00022490"/>
    </source>
</evidence>
<dbReference type="PROSITE" id="PS50054">
    <property type="entry name" value="TYR_PHOSPHATASE_DUAL"/>
    <property type="match status" value="1"/>
</dbReference>
<name>A0A6P8RTG5_GEOSA</name>
<dbReference type="FunCoup" id="A0A6P8RTG5">
    <property type="interactions" value="2136"/>
</dbReference>
<evidence type="ECO:0000256" key="7">
    <source>
        <dbReference type="ARBA" id="ARBA00048336"/>
    </source>
</evidence>
<dbReference type="InterPro" id="IPR036873">
    <property type="entry name" value="Rhodanese-like_dom_sf"/>
</dbReference>
<proteinExistence type="inferred from homology"/>
<evidence type="ECO:0000256" key="1">
    <source>
        <dbReference type="ARBA" id="ARBA00004496"/>
    </source>
</evidence>
<dbReference type="SUPFAM" id="SSF52821">
    <property type="entry name" value="Rhodanese/Cell cycle control phosphatase"/>
    <property type="match status" value="1"/>
</dbReference>
<dbReference type="EC" id="3.1.3.16" evidence="9"/>
<evidence type="ECO:0000256" key="5">
    <source>
        <dbReference type="ARBA" id="ARBA00022912"/>
    </source>
</evidence>
<protein>
    <recommendedName>
        <fullName evidence="9">Dual specificity protein phosphatase</fullName>
        <ecNumber evidence="9">3.1.3.16</ecNumber>
        <ecNumber evidence="9">3.1.3.48</ecNumber>
    </recommendedName>
</protein>
<evidence type="ECO:0000259" key="14">
    <source>
        <dbReference type="PROSITE" id="PS50206"/>
    </source>
</evidence>
<keyword evidence="3" id="KW-0963">Cytoplasm</keyword>
<evidence type="ECO:0000259" key="13">
    <source>
        <dbReference type="PROSITE" id="PS50056"/>
    </source>
</evidence>
<dbReference type="PIRSF" id="PIRSF000939">
    <property type="entry name" value="MAPK_Ptase"/>
    <property type="match status" value="1"/>
</dbReference>
<dbReference type="InterPro" id="IPR001763">
    <property type="entry name" value="Rhodanese-like_dom"/>
</dbReference>
<dbReference type="InterPro" id="IPR000387">
    <property type="entry name" value="Tyr_Pase_dom"/>
</dbReference>
<comment type="similarity">
    <text evidence="2 9">Belongs to the protein-tyrosine phosphatase family. Non-receptor class dual specificity subfamily.</text>
</comment>
<dbReference type="AlphaFoldDB" id="A0A6P8RTG5"/>
<dbReference type="PANTHER" id="PTHR10159">
    <property type="entry name" value="DUAL SPECIFICITY PROTEIN PHOSPHATASE"/>
    <property type="match status" value="1"/>
</dbReference>
<comment type="subcellular location">
    <subcellularLocation>
        <location evidence="1">Cytoplasm</location>
    </subcellularLocation>
</comment>
<dbReference type="SMART" id="SM00195">
    <property type="entry name" value="DSPc"/>
    <property type="match status" value="1"/>
</dbReference>
<dbReference type="GO" id="GO:0004722">
    <property type="term" value="F:protein serine/threonine phosphatase activity"/>
    <property type="evidence" value="ECO:0007669"/>
    <property type="project" value="UniProtKB-EC"/>
</dbReference>
<reference evidence="16" key="1">
    <citation type="submission" date="2025-08" db="UniProtKB">
        <authorList>
            <consortium name="RefSeq"/>
        </authorList>
    </citation>
    <scope>IDENTIFICATION</scope>
</reference>
<keyword evidence="5 9" id="KW-0904">Protein phosphatase</keyword>
<dbReference type="InterPro" id="IPR000340">
    <property type="entry name" value="Dual-sp_phosphatase_cat-dom"/>
</dbReference>
<dbReference type="CDD" id="cd01446">
    <property type="entry name" value="DSP_MapKP"/>
    <property type="match status" value="1"/>
</dbReference>
<evidence type="ECO:0000256" key="2">
    <source>
        <dbReference type="ARBA" id="ARBA00008601"/>
    </source>
</evidence>
<feature type="compositionally biased region" description="Polar residues" evidence="11">
    <location>
        <begin position="185"/>
        <end position="200"/>
    </location>
</feature>
<dbReference type="KEGG" id="gsh:117363973"/>
<gene>
    <name evidence="16" type="primary">DUSP6</name>
</gene>
<dbReference type="Pfam" id="PF00581">
    <property type="entry name" value="Rhodanese"/>
    <property type="match status" value="1"/>
</dbReference>
<evidence type="ECO:0000256" key="6">
    <source>
        <dbReference type="ARBA" id="ARBA00047761"/>
    </source>
</evidence>
<dbReference type="FunFam" id="3.40.250.10:FF:000011">
    <property type="entry name" value="Dual specificity phosphatase 7"/>
    <property type="match status" value="1"/>
</dbReference>
<dbReference type="RefSeq" id="XP_033808528.1">
    <property type="nucleotide sequence ID" value="XM_033952637.1"/>
</dbReference>
<evidence type="ECO:0000256" key="9">
    <source>
        <dbReference type="PIRNR" id="PIRNR000939"/>
    </source>
</evidence>
<dbReference type="GO" id="GO:0008330">
    <property type="term" value="F:protein tyrosine/threonine phosphatase activity"/>
    <property type="evidence" value="ECO:0007669"/>
    <property type="project" value="TreeGrafter"/>
</dbReference>
<comment type="catalytic activity">
    <reaction evidence="6">
        <text>O-phospho-L-seryl-[protein] + H2O = L-seryl-[protein] + phosphate</text>
        <dbReference type="Rhea" id="RHEA:20629"/>
        <dbReference type="Rhea" id="RHEA-COMP:9863"/>
        <dbReference type="Rhea" id="RHEA-COMP:11604"/>
        <dbReference type="ChEBI" id="CHEBI:15377"/>
        <dbReference type="ChEBI" id="CHEBI:29999"/>
        <dbReference type="ChEBI" id="CHEBI:43474"/>
        <dbReference type="ChEBI" id="CHEBI:83421"/>
        <dbReference type="EC" id="3.1.3.16"/>
    </reaction>
</comment>
<keyword evidence="4 9" id="KW-0378">Hydrolase</keyword>
<dbReference type="EC" id="3.1.3.48" evidence="9"/>
<keyword evidence="15" id="KW-1185">Reference proteome</keyword>
<dbReference type="Gene3D" id="3.90.190.10">
    <property type="entry name" value="Protein tyrosine phosphatase superfamily"/>
    <property type="match status" value="1"/>
</dbReference>
<accession>A0A6P8RTG5</accession>
<comment type="catalytic activity">
    <reaction evidence="7 9">
        <text>O-phospho-L-threonyl-[protein] + H2O = L-threonyl-[protein] + phosphate</text>
        <dbReference type="Rhea" id="RHEA:47004"/>
        <dbReference type="Rhea" id="RHEA-COMP:11060"/>
        <dbReference type="Rhea" id="RHEA-COMP:11605"/>
        <dbReference type="ChEBI" id="CHEBI:15377"/>
        <dbReference type="ChEBI" id="CHEBI:30013"/>
        <dbReference type="ChEBI" id="CHEBI:43474"/>
        <dbReference type="ChEBI" id="CHEBI:61977"/>
        <dbReference type="EC" id="3.1.3.16"/>
    </reaction>
</comment>
<feature type="domain" description="Tyrosine-protein phosphatase" evidence="12">
    <location>
        <begin position="202"/>
        <end position="345"/>
    </location>
</feature>
<comment type="catalytic activity">
    <reaction evidence="8 9">
        <text>O-phospho-L-tyrosyl-[protein] + H2O = L-tyrosyl-[protein] + phosphate</text>
        <dbReference type="Rhea" id="RHEA:10684"/>
        <dbReference type="Rhea" id="RHEA-COMP:10136"/>
        <dbReference type="Rhea" id="RHEA-COMP:20101"/>
        <dbReference type="ChEBI" id="CHEBI:15377"/>
        <dbReference type="ChEBI" id="CHEBI:43474"/>
        <dbReference type="ChEBI" id="CHEBI:46858"/>
        <dbReference type="ChEBI" id="CHEBI:61978"/>
        <dbReference type="EC" id="3.1.3.48"/>
    </reaction>
</comment>
<dbReference type="GO" id="GO:0005829">
    <property type="term" value="C:cytosol"/>
    <property type="evidence" value="ECO:0007669"/>
    <property type="project" value="TreeGrafter"/>
</dbReference>
<feature type="active site" description="Phosphocysteine intermediate" evidence="10">
    <location>
        <position position="289"/>
    </location>
</feature>
<evidence type="ECO:0000256" key="11">
    <source>
        <dbReference type="SAM" id="MobiDB-lite"/>
    </source>
</evidence>
<dbReference type="GeneID" id="117363973"/>
<evidence type="ECO:0000256" key="4">
    <source>
        <dbReference type="ARBA" id="ARBA00022801"/>
    </source>
</evidence>
<feature type="domain" description="Tyrosine specific protein phosphatases" evidence="13">
    <location>
        <begin position="258"/>
        <end position="326"/>
    </location>
</feature>
<dbReference type="FunFam" id="3.90.190.10:FF:000011">
    <property type="entry name" value="Dual specificity phosphatase 6"/>
    <property type="match status" value="1"/>
</dbReference>
<dbReference type="InterPro" id="IPR020422">
    <property type="entry name" value="TYR_PHOSPHATASE_DUAL_dom"/>
</dbReference>
<sequence length="377" mass="41578">MLEKFGPASHMAVGKTVAWLKEQLELGNERLLLMDCRPQELYESSHVESAISVAIPGIMLRRLRKGNLPLKALFPGGQDRERLAGRCCSDTLLLYDEGGGDWNENAGGDSVLGLLMRRLKDEGCEAFYLEGGFNKFQAEFPVHCETNLDSSCSSSSPPVLGLGGLRISSSDSCSDIESDLDRDPNSATDSDSSPLSNNQPSFPVEILPNLYLGCAKDSTNLDVLEEFGIKYILNVTPNLPNLFENAGEFRYKQIPISDHWSQNLSQFFPEAISFIDEARGKSCGVLVHCLAGISRSVTVTVAYLMQKLNLSMNDAYDIVKMKKSNISPNFNFMGQLLDFERTLGLSSPCDNRVPSQQLYFTTPANQNVFQVDSLQST</sequence>
<dbReference type="SMART" id="SM00450">
    <property type="entry name" value="RHOD"/>
    <property type="match status" value="1"/>
</dbReference>
<organism evidence="15 16">
    <name type="scientific">Geotrypetes seraphini</name>
    <name type="common">Gaboon caecilian</name>
    <name type="synonym">Caecilia seraphini</name>
    <dbReference type="NCBI Taxonomy" id="260995"/>
    <lineage>
        <taxon>Eukaryota</taxon>
        <taxon>Metazoa</taxon>
        <taxon>Chordata</taxon>
        <taxon>Craniata</taxon>
        <taxon>Vertebrata</taxon>
        <taxon>Euteleostomi</taxon>
        <taxon>Amphibia</taxon>
        <taxon>Gymnophiona</taxon>
        <taxon>Geotrypetes</taxon>
    </lineage>
</organism>
<dbReference type="GO" id="GO:0033550">
    <property type="term" value="F:MAP kinase tyrosine phosphatase activity"/>
    <property type="evidence" value="ECO:0007669"/>
    <property type="project" value="TreeGrafter"/>
</dbReference>
<dbReference type="InterPro" id="IPR029021">
    <property type="entry name" value="Prot-tyrosine_phosphatase-like"/>
</dbReference>
<dbReference type="GO" id="GO:0043065">
    <property type="term" value="P:positive regulation of apoptotic process"/>
    <property type="evidence" value="ECO:0007669"/>
    <property type="project" value="TreeGrafter"/>
</dbReference>
<evidence type="ECO:0000256" key="8">
    <source>
        <dbReference type="ARBA" id="ARBA00051722"/>
    </source>
</evidence>
<dbReference type="GO" id="GO:0060420">
    <property type="term" value="P:regulation of heart growth"/>
    <property type="evidence" value="ECO:0007669"/>
    <property type="project" value="TreeGrafter"/>
</dbReference>
<dbReference type="Proteomes" id="UP000515159">
    <property type="component" value="Chromosome 7"/>
</dbReference>
<dbReference type="InterPro" id="IPR008343">
    <property type="entry name" value="MKP"/>
</dbReference>
<dbReference type="GO" id="GO:0017017">
    <property type="term" value="F:MAP kinase tyrosine/serine/threonine phosphatase activity"/>
    <property type="evidence" value="ECO:0007669"/>
    <property type="project" value="InterPro"/>
</dbReference>
<evidence type="ECO:0000259" key="12">
    <source>
        <dbReference type="PROSITE" id="PS50054"/>
    </source>
</evidence>
<dbReference type="Gene3D" id="3.40.250.10">
    <property type="entry name" value="Rhodanese-like domain"/>
    <property type="match status" value="1"/>
</dbReference>
<evidence type="ECO:0000313" key="16">
    <source>
        <dbReference type="RefSeq" id="XP_033808528.1"/>
    </source>
</evidence>
<dbReference type="PROSITE" id="PS50206">
    <property type="entry name" value="RHODANESE_3"/>
    <property type="match status" value="1"/>
</dbReference>
<dbReference type="PROSITE" id="PS50056">
    <property type="entry name" value="TYR_PHOSPHATASE_2"/>
    <property type="match status" value="1"/>
</dbReference>